<accession>A0ABD3FTY0</accession>
<reference evidence="1 2" key="1">
    <citation type="submission" date="2024-09" db="EMBL/GenBank/DDBJ databases">
        <title>Genome sequencing and assembly of Phytophthora oleae, isolate VK10A, causative agent of rot of olive drupes.</title>
        <authorList>
            <person name="Conti Taguali S."/>
            <person name="Riolo M."/>
            <person name="La Spada F."/>
            <person name="Cacciola S.O."/>
            <person name="Dionisio G."/>
        </authorList>
    </citation>
    <scope>NUCLEOTIDE SEQUENCE [LARGE SCALE GENOMIC DNA]</scope>
    <source>
        <strain evidence="1 2">VK10A</strain>
    </source>
</reference>
<evidence type="ECO:0000313" key="1">
    <source>
        <dbReference type="EMBL" id="KAL3669155.1"/>
    </source>
</evidence>
<dbReference type="EMBL" id="JBIMZQ010000009">
    <property type="protein sequence ID" value="KAL3669155.1"/>
    <property type="molecule type" value="Genomic_DNA"/>
</dbReference>
<dbReference type="InterPro" id="IPR052980">
    <property type="entry name" value="Crinkler_effector"/>
</dbReference>
<organism evidence="1 2">
    <name type="scientific">Phytophthora oleae</name>
    <dbReference type="NCBI Taxonomy" id="2107226"/>
    <lineage>
        <taxon>Eukaryota</taxon>
        <taxon>Sar</taxon>
        <taxon>Stramenopiles</taxon>
        <taxon>Oomycota</taxon>
        <taxon>Peronosporomycetes</taxon>
        <taxon>Peronosporales</taxon>
        <taxon>Peronosporaceae</taxon>
        <taxon>Phytophthora</taxon>
    </lineage>
</organism>
<gene>
    <name evidence="1" type="ORF">V7S43_005539</name>
</gene>
<dbReference type="Proteomes" id="UP001632037">
    <property type="component" value="Unassembled WGS sequence"/>
</dbReference>
<dbReference type="AlphaFoldDB" id="A0ABD3FTY0"/>
<protein>
    <recommendedName>
        <fullName evidence="3">DHHA2 domain-containing protein</fullName>
    </recommendedName>
</protein>
<name>A0ABD3FTY0_9STRA</name>
<dbReference type="PANTHER" id="PTHR33129:SF1">
    <property type="entry name" value="ATP-BINDING PROTEIN"/>
    <property type="match status" value="1"/>
</dbReference>
<dbReference type="PANTHER" id="PTHR33129">
    <property type="entry name" value="PROTEIN KINASE DOMAIN-CONTAINING PROTEIN-RELATED"/>
    <property type="match status" value="1"/>
</dbReference>
<evidence type="ECO:0000313" key="2">
    <source>
        <dbReference type="Proteomes" id="UP001632037"/>
    </source>
</evidence>
<comment type="caution">
    <text evidence="1">The sequence shown here is derived from an EMBL/GenBank/DDBJ whole genome shotgun (WGS) entry which is preliminary data.</text>
</comment>
<proteinExistence type="predicted"/>
<sequence>MCHYQPKVDDPESYDVQIASTFVSRLVLEKLTARDFKKRADLLRLLQGTPNGAAFCGLLFEMKAHEQLVRGGGINTQCLSEMEMPMKRFQLNKSKEFCFFDHKQLSSATLQERSPYHISRATNFESVDSFYCPRRPKFPTKRKLLIFEMTVALKNPAKGMGIVALLRAVGWLDKALEGPTRVALIFVCVDDSETDMKHKQRVQWAPAADGESVNVISSFDDTNTTALGRLMSRHWGIFAVKFPT</sequence>
<evidence type="ECO:0008006" key="3">
    <source>
        <dbReference type="Google" id="ProtNLM"/>
    </source>
</evidence>
<keyword evidence="2" id="KW-1185">Reference proteome</keyword>